<evidence type="ECO:0000313" key="3">
    <source>
        <dbReference type="EMBL" id="MCH5600850.1"/>
    </source>
</evidence>
<dbReference type="SMART" id="SM00382">
    <property type="entry name" value="AAA"/>
    <property type="match status" value="1"/>
</dbReference>
<comment type="caution">
    <text evidence="3">The sequence shown here is derived from an EMBL/GenBank/DDBJ whole genome shotgun (WGS) entry which is preliminary data.</text>
</comment>
<dbReference type="InterPro" id="IPR050747">
    <property type="entry name" value="Mitochondrial_chaperone_BCS1"/>
</dbReference>
<dbReference type="Gene3D" id="3.40.50.300">
    <property type="entry name" value="P-loop containing nucleotide triphosphate hydrolases"/>
    <property type="match status" value="1"/>
</dbReference>
<dbReference type="SUPFAM" id="SSF52540">
    <property type="entry name" value="P-loop containing nucleoside triphosphate hydrolases"/>
    <property type="match status" value="1"/>
</dbReference>
<dbReference type="RefSeq" id="WP_240833271.1">
    <property type="nucleotide sequence ID" value="NZ_JAKWBL010000004.1"/>
</dbReference>
<dbReference type="InterPro" id="IPR003959">
    <property type="entry name" value="ATPase_AAA_core"/>
</dbReference>
<evidence type="ECO:0000313" key="4">
    <source>
        <dbReference type="Proteomes" id="UP001202248"/>
    </source>
</evidence>
<organism evidence="3 4">
    <name type="scientific">Niabella ginsengisoli</name>
    <dbReference type="NCBI Taxonomy" id="522298"/>
    <lineage>
        <taxon>Bacteria</taxon>
        <taxon>Pseudomonadati</taxon>
        <taxon>Bacteroidota</taxon>
        <taxon>Chitinophagia</taxon>
        <taxon>Chitinophagales</taxon>
        <taxon>Chitinophagaceae</taxon>
        <taxon>Niabella</taxon>
    </lineage>
</organism>
<dbReference type="Pfam" id="PF00004">
    <property type="entry name" value="AAA"/>
    <property type="match status" value="1"/>
</dbReference>
<evidence type="ECO:0000256" key="1">
    <source>
        <dbReference type="ARBA" id="ARBA00007448"/>
    </source>
</evidence>
<dbReference type="EMBL" id="JAKWBL010000004">
    <property type="protein sequence ID" value="MCH5600850.1"/>
    <property type="molecule type" value="Genomic_DNA"/>
</dbReference>
<reference evidence="3 4" key="1">
    <citation type="submission" date="2022-02" db="EMBL/GenBank/DDBJ databases">
        <authorList>
            <person name="Min J."/>
        </authorList>
    </citation>
    <scope>NUCLEOTIDE SEQUENCE [LARGE SCALE GENOMIC DNA]</scope>
    <source>
        <strain evidence="3 4">GR10-1</strain>
    </source>
</reference>
<sequence>MDNIFNDKKLNTGIIFNSYYIEAAALYTQLYNTIPNQYCFESINGEKLFEAIKKDWADNIQHVFERSDFNQQKKKFAHNQKIIICKNNLLIELDQDYGYLYHSGEQTEMINRFALLALANKEKQRRKPLEINLVVSTKRGLELKGMEIKRIKLDLQLFYENDFIETDAVIQKRLRNKNDKGIVLLHGLPGTGKTTYLRHLVGKLKKRVLFLSPGVAGNLMNPDFIELLIDNPNSILVIEDAENIIMDRKYSSSSSVSNLLNISDGLLADFLNVQIICTFNSSLTMIDNALLRKGRLIAQYEFGKLGTDKAQALSKHFGFGTLVKEPMSIAEIANQHETKKPLKQKERVIGFRMSGVEV</sequence>
<dbReference type="PANTHER" id="PTHR23070">
    <property type="entry name" value="BCS1 AAA-TYPE ATPASE"/>
    <property type="match status" value="1"/>
</dbReference>
<evidence type="ECO:0000259" key="2">
    <source>
        <dbReference type="SMART" id="SM00382"/>
    </source>
</evidence>
<comment type="similarity">
    <text evidence="1">Belongs to the AAA ATPase family. BCS1 subfamily.</text>
</comment>
<protein>
    <submittedName>
        <fullName evidence="3">AAA family ATPase</fullName>
    </submittedName>
</protein>
<dbReference type="InterPro" id="IPR027417">
    <property type="entry name" value="P-loop_NTPase"/>
</dbReference>
<dbReference type="InterPro" id="IPR003593">
    <property type="entry name" value="AAA+_ATPase"/>
</dbReference>
<keyword evidence="4" id="KW-1185">Reference proteome</keyword>
<feature type="domain" description="AAA+ ATPase" evidence="2">
    <location>
        <begin position="179"/>
        <end position="302"/>
    </location>
</feature>
<name>A0ABS9SR36_9BACT</name>
<gene>
    <name evidence="3" type="ORF">MKP09_24525</name>
</gene>
<accession>A0ABS9SR36</accession>
<dbReference type="Proteomes" id="UP001202248">
    <property type="component" value="Unassembled WGS sequence"/>
</dbReference>
<proteinExistence type="inferred from homology"/>